<accession>A0ABY6BIG4</accession>
<name>A0ABY6BIG4_9GAMM</name>
<dbReference type="EMBL" id="CP104694">
    <property type="protein sequence ID" value="UXI68411.1"/>
    <property type="molecule type" value="Genomic_DNA"/>
</dbReference>
<sequence length="76" mass="9038">MDMFAGKGRLVVRDSEGVERELRVFQEPRNPECEPRRREWLRWARDENGGWYSWNEAMDALVESSSGRWFSVVQFG</sequence>
<evidence type="ECO:0000313" key="1">
    <source>
        <dbReference type="EMBL" id="UXI68411.1"/>
    </source>
</evidence>
<gene>
    <name evidence="1" type="ORF">N4264_01790</name>
</gene>
<keyword evidence="2" id="KW-1185">Reference proteome</keyword>
<dbReference type="Proteomes" id="UP001064632">
    <property type="component" value="Chromosome"/>
</dbReference>
<reference evidence="1" key="1">
    <citation type="submission" date="2022-09" db="EMBL/GenBank/DDBJ databases">
        <title>Tahibacter sp. nov., isolated from a fresh water.</title>
        <authorList>
            <person name="Baek J.H."/>
            <person name="Lee J.K."/>
            <person name="Kim J.M."/>
            <person name="Jeon C.O."/>
        </authorList>
    </citation>
    <scope>NUCLEOTIDE SEQUENCE</scope>
    <source>
        <strain evidence="1">W38</strain>
    </source>
</reference>
<dbReference type="RefSeq" id="WP_261695371.1">
    <property type="nucleotide sequence ID" value="NZ_CP104694.1"/>
</dbReference>
<evidence type="ECO:0000313" key="2">
    <source>
        <dbReference type="Proteomes" id="UP001064632"/>
    </source>
</evidence>
<proteinExistence type="predicted"/>
<protein>
    <submittedName>
        <fullName evidence="1">Uncharacterized protein</fullName>
    </submittedName>
</protein>
<organism evidence="1 2">
    <name type="scientific">Tahibacter amnicola</name>
    <dbReference type="NCBI Taxonomy" id="2976241"/>
    <lineage>
        <taxon>Bacteria</taxon>
        <taxon>Pseudomonadati</taxon>
        <taxon>Pseudomonadota</taxon>
        <taxon>Gammaproteobacteria</taxon>
        <taxon>Lysobacterales</taxon>
        <taxon>Rhodanobacteraceae</taxon>
        <taxon>Tahibacter</taxon>
    </lineage>
</organism>